<organism evidence="1 2">
    <name type="scientific">Trifolium medium</name>
    <dbReference type="NCBI Taxonomy" id="97028"/>
    <lineage>
        <taxon>Eukaryota</taxon>
        <taxon>Viridiplantae</taxon>
        <taxon>Streptophyta</taxon>
        <taxon>Embryophyta</taxon>
        <taxon>Tracheophyta</taxon>
        <taxon>Spermatophyta</taxon>
        <taxon>Magnoliopsida</taxon>
        <taxon>eudicotyledons</taxon>
        <taxon>Gunneridae</taxon>
        <taxon>Pentapetalae</taxon>
        <taxon>rosids</taxon>
        <taxon>fabids</taxon>
        <taxon>Fabales</taxon>
        <taxon>Fabaceae</taxon>
        <taxon>Papilionoideae</taxon>
        <taxon>50 kb inversion clade</taxon>
        <taxon>NPAAA clade</taxon>
        <taxon>Hologalegina</taxon>
        <taxon>IRL clade</taxon>
        <taxon>Trifolieae</taxon>
        <taxon>Trifolium</taxon>
    </lineage>
</organism>
<evidence type="ECO:0000313" key="2">
    <source>
        <dbReference type="Proteomes" id="UP000265520"/>
    </source>
</evidence>
<dbReference type="EMBL" id="LXQA010995489">
    <property type="protein sequence ID" value="MCI80432.1"/>
    <property type="molecule type" value="Genomic_DNA"/>
</dbReference>
<proteinExistence type="predicted"/>
<evidence type="ECO:0000313" key="1">
    <source>
        <dbReference type="EMBL" id="MCI80432.1"/>
    </source>
</evidence>
<name>A0A392UZ63_9FABA</name>
<dbReference type="Proteomes" id="UP000265520">
    <property type="component" value="Unassembled WGS sequence"/>
</dbReference>
<keyword evidence="2" id="KW-1185">Reference proteome</keyword>
<accession>A0A392UZ63</accession>
<protein>
    <submittedName>
        <fullName evidence="1">Uncharacterized protein</fullName>
    </submittedName>
</protein>
<reference evidence="1 2" key="1">
    <citation type="journal article" date="2018" name="Front. Plant Sci.">
        <title>Red Clover (Trifolium pratense) and Zigzag Clover (T. medium) - A Picture of Genomic Similarities and Differences.</title>
        <authorList>
            <person name="Dluhosova J."/>
            <person name="Istvanek J."/>
            <person name="Nedelnik J."/>
            <person name="Repkova J."/>
        </authorList>
    </citation>
    <scope>NUCLEOTIDE SEQUENCE [LARGE SCALE GENOMIC DNA]</scope>
    <source>
        <strain evidence="2">cv. 10/8</strain>
        <tissue evidence="1">Leaf</tissue>
    </source>
</reference>
<comment type="caution">
    <text evidence="1">The sequence shown here is derived from an EMBL/GenBank/DDBJ whole genome shotgun (WGS) entry which is preliminary data.</text>
</comment>
<feature type="non-terminal residue" evidence="1">
    <location>
        <position position="1"/>
    </location>
</feature>
<sequence length="26" mass="2779">DFECGSLATSSQFLGVYPGIRAPLHL</sequence>
<dbReference type="AlphaFoldDB" id="A0A392UZ63"/>